<name>A0A7V7UWK3_9BACI</name>
<dbReference type="InterPro" id="IPR029001">
    <property type="entry name" value="ITPase-like_fam"/>
</dbReference>
<accession>A0A7V7UWK3</accession>
<proteinExistence type="predicted"/>
<reference evidence="2 3" key="1">
    <citation type="journal article" date="2014" name="Arch. Microbiol.">
        <title>Bacillus mesophilum sp. nov., strain IITR-54T, a novel 4-chlorobiphenyl dechlorinating bacterium.</title>
        <authorList>
            <person name="Manickam N."/>
            <person name="Singh N.K."/>
            <person name="Bajaj A."/>
            <person name="Kumar R.M."/>
            <person name="Kaur G."/>
            <person name="Kaur N."/>
            <person name="Bala M."/>
            <person name="Kumar A."/>
            <person name="Mayilraj S."/>
        </authorList>
    </citation>
    <scope>NUCLEOTIDE SEQUENCE [LARGE SCALE GENOMIC DNA]</scope>
    <source>
        <strain evidence="2 3">IITR-54</strain>
    </source>
</reference>
<dbReference type="InterPro" id="IPR002637">
    <property type="entry name" value="RdgB/HAM1"/>
</dbReference>
<dbReference type="CDD" id="cd00515">
    <property type="entry name" value="HAM1"/>
    <property type="match status" value="1"/>
</dbReference>
<dbReference type="Gene3D" id="3.90.950.10">
    <property type="match status" value="1"/>
</dbReference>
<dbReference type="Pfam" id="PF01725">
    <property type="entry name" value="Ham1p_like"/>
    <property type="match status" value="1"/>
</dbReference>
<dbReference type="SUPFAM" id="SSF52972">
    <property type="entry name" value="ITPase-like"/>
    <property type="match status" value="1"/>
</dbReference>
<dbReference type="AlphaFoldDB" id="A0A7V7UWK3"/>
<comment type="caution">
    <text evidence="2">The sequence shown here is derived from an EMBL/GenBank/DDBJ whole genome shotgun (WGS) entry which is preliminary data.</text>
</comment>
<gene>
    <name evidence="2" type="ORF">F7732_15475</name>
</gene>
<evidence type="ECO:0000313" key="3">
    <source>
        <dbReference type="Proteomes" id="UP000441354"/>
    </source>
</evidence>
<dbReference type="GO" id="GO:0009143">
    <property type="term" value="P:nucleoside triphosphate catabolic process"/>
    <property type="evidence" value="ECO:0007669"/>
    <property type="project" value="InterPro"/>
</dbReference>
<dbReference type="Proteomes" id="UP000441354">
    <property type="component" value="Unassembled WGS sequence"/>
</dbReference>
<evidence type="ECO:0000256" key="1">
    <source>
        <dbReference type="ARBA" id="ARBA00022801"/>
    </source>
</evidence>
<keyword evidence="3" id="KW-1185">Reference proteome</keyword>
<protein>
    <submittedName>
        <fullName evidence="2">Non-canonical purine NTP pyrophosphatase</fullName>
    </submittedName>
</protein>
<organism evidence="2 3">
    <name type="scientific">Bacillus mesophilum</name>
    <dbReference type="NCBI Taxonomy" id="1071718"/>
    <lineage>
        <taxon>Bacteria</taxon>
        <taxon>Bacillati</taxon>
        <taxon>Bacillota</taxon>
        <taxon>Bacilli</taxon>
        <taxon>Bacillales</taxon>
        <taxon>Bacillaceae</taxon>
        <taxon>Bacillus</taxon>
    </lineage>
</organism>
<dbReference type="EMBL" id="WBOT01000005">
    <property type="protein sequence ID" value="KAB2331255.1"/>
    <property type="molecule type" value="Genomic_DNA"/>
</dbReference>
<keyword evidence="1" id="KW-0378">Hydrolase</keyword>
<sequence length="198" mass="21961">MNSRRLIHMKVVIASWNPSKVKKIKRFLSGVPIEITSLSREIEDIEETALTFEGNAALKVEAVRCHFPEDIIIGEDSGLTIDALEGFPGVKTARFSPGSDAERAQVLIEMLAHVPLSKSSAQFNSCVIVSFPNGESAECHGFMPGWISNSDNAEIRGYGDIFLLSNGKVLSEIDDSPFNHQHQALFQAKQHILEWLKR</sequence>
<evidence type="ECO:0000313" key="2">
    <source>
        <dbReference type="EMBL" id="KAB2331255.1"/>
    </source>
</evidence>
<dbReference type="GO" id="GO:0047429">
    <property type="term" value="F:nucleoside triphosphate diphosphatase activity"/>
    <property type="evidence" value="ECO:0007669"/>
    <property type="project" value="InterPro"/>
</dbReference>